<feature type="domain" description="Peptidase M16 N-terminal" evidence="3">
    <location>
        <begin position="37"/>
        <end position="181"/>
    </location>
</feature>
<evidence type="ECO:0000256" key="2">
    <source>
        <dbReference type="RuleBase" id="RU004447"/>
    </source>
</evidence>
<protein>
    <submittedName>
        <fullName evidence="5">Insulinase family protein</fullName>
    </submittedName>
</protein>
<dbReference type="PANTHER" id="PTHR11851">
    <property type="entry name" value="METALLOPROTEASE"/>
    <property type="match status" value="1"/>
</dbReference>
<comment type="similarity">
    <text evidence="1 2">Belongs to the peptidase M16 family.</text>
</comment>
<sequence length="449" mass="48567">MRDAIELPLDLPEIEARVSNGGLFRRSVLPSGVRLLTEEVVGAASSSIGLWVPVGSRDEQPHEYGSTHFLEHLLFKGTPSRTAFEVSAAFERVGGEVNAQTAKEHTLYHAKVRDADLPMAVEVLSDMITSSVIDAAEFEIERGVIIEELAMADDDPNDVVWERFYETLLGTHPLARPIGGTPASIRAADRDAVWSSYRQHYRPEELVVTIAGAVNHDEVRAQLERNLTAGGWDLDVPSAPVARRETALQHGSAAPTGPLSAIDRPLEQLALVIGGQGITQLDPRREAFGLMHRIFGGGMSSRLFQEIREKRGLAYSVYSFGGSHSDLGVTGMYAGCAPDNVLETVRVLRQEAEKLVQDGVTATELADAKSASAGGSALAIEDADTRMSRLGRAEIHTGRFYDLEAALSRVEAVTLDEVQSVAADMFSGELVASAVGKLSSEARTELERR</sequence>
<evidence type="ECO:0000313" key="6">
    <source>
        <dbReference type="Proteomes" id="UP000490386"/>
    </source>
</evidence>
<evidence type="ECO:0000313" key="5">
    <source>
        <dbReference type="EMBL" id="KAB1639794.1"/>
    </source>
</evidence>
<dbReference type="Gene3D" id="3.30.830.10">
    <property type="entry name" value="Metalloenzyme, LuxS/M16 peptidase-like"/>
    <property type="match status" value="2"/>
</dbReference>
<dbReference type="AlphaFoldDB" id="A0A7J5B6P8"/>
<dbReference type="EMBL" id="WBJX01000001">
    <property type="protein sequence ID" value="KAB1639794.1"/>
    <property type="molecule type" value="Genomic_DNA"/>
</dbReference>
<dbReference type="GO" id="GO:0004222">
    <property type="term" value="F:metalloendopeptidase activity"/>
    <property type="evidence" value="ECO:0007669"/>
    <property type="project" value="InterPro"/>
</dbReference>
<organism evidence="5 6">
    <name type="scientific">Pseudoclavibacter terrae</name>
    <dbReference type="NCBI Taxonomy" id="1530195"/>
    <lineage>
        <taxon>Bacteria</taxon>
        <taxon>Bacillati</taxon>
        <taxon>Actinomycetota</taxon>
        <taxon>Actinomycetes</taxon>
        <taxon>Micrococcales</taxon>
        <taxon>Microbacteriaceae</taxon>
        <taxon>Pseudoclavibacter</taxon>
    </lineage>
</organism>
<dbReference type="OrthoDB" id="9811314at2"/>
<dbReference type="PANTHER" id="PTHR11851:SF49">
    <property type="entry name" value="MITOCHONDRIAL-PROCESSING PEPTIDASE SUBUNIT ALPHA"/>
    <property type="match status" value="1"/>
</dbReference>
<keyword evidence="6" id="KW-1185">Reference proteome</keyword>
<dbReference type="Pfam" id="PF05193">
    <property type="entry name" value="Peptidase_M16_C"/>
    <property type="match status" value="1"/>
</dbReference>
<dbReference type="Proteomes" id="UP000490386">
    <property type="component" value="Unassembled WGS sequence"/>
</dbReference>
<proteinExistence type="inferred from homology"/>
<comment type="caution">
    <text evidence="5">The sequence shown here is derived from an EMBL/GenBank/DDBJ whole genome shotgun (WGS) entry which is preliminary data.</text>
</comment>
<evidence type="ECO:0000259" key="4">
    <source>
        <dbReference type="Pfam" id="PF05193"/>
    </source>
</evidence>
<dbReference type="InterPro" id="IPR011765">
    <property type="entry name" value="Pept_M16_N"/>
</dbReference>
<dbReference type="GO" id="GO:0046872">
    <property type="term" value="F:metal ion binding"/>
    <property type="evidence" value="ECO:0007669"/>
    <property type="project" value="InterPro"/>
</dbReference>
<accession>A0A7J5B6P8</accession>
<dbReference type="InterPro" id="IPR050361">
    <property type="entry name" value="MPP/UQCRC_Complex"/>
</dbReference>
<name>A0A7J5B6P8_9MICO</name>
<evidence type="ECO:0000256" key="1">
    <source>
        <dbReference type="ARBA" id="ARBA00007261"/>
    </source>
</evidence>
<reference evidence="5 6" key="1">
    <citation type="submission" date="2019-09" db="EMBL/GenBank/DDBJ databases">
        <title>Phylogeny of genus Pseudoclavibacter and closely related genus.</title>
        <authorList>
            <person name="Li Y."/>
        </authorList>
    </citation>
    <scope>NUCLEOTIDE SEQUENCE [LARGE SCALE GENOMIC DNA]</scope>
    <source>
        <strain evidence="5 6">THG-MD12</strain>
    </source>
</reference>
<evidence type="ECO:0000259" key="3">
    <source>
        <dbReference type="Pfam" id="PF00675"/>
    </source>
</evidence>
<dbReference type="InterPro" id="IPR011249">
    <property type="entry name" value="Metalloenz_LuxS/M16"/>
</dbReference>
<dbReference type="Pfam" id="PF00675">
    <property type="entry name" value="Peptidase_M16"/>
    <property type="match status" value="1"/>
</dbReference>
<dbReference type="RefSeq" id="WP_151422941.1">
    <property type="nucleotide sequence ID" value="NZ_CANKVH010000002.1"/>
</dbReference>
<gene>
    <name evidence="5" type="ORF">F8O03_05635</name>
</gene>
<dbReference type="InterPro" id="IPR001431">
    <property type="entry name" value="Pept_M16_Zn_BS"/>
</dbReference>
<dbReference type="PROSITE" id="PS00143">
    <property type="entry name" value="INSULINASE"/>
    <property type="match status" value="1"/>
</dbReference>
<dbReference type="GO" id="GO:0006508">
    <property type="term" value="P:proteolysis"/>
    <property type="evidence" value="ECO:0007669"/>
    <property type="project" value="InterPro"/>
</dbReference>
<feature type="domain" description="Peptidase M16 C-terminal" evidence="4">
    <location>
        <begin position="189"/>
        <end position="371"/>
    </location>
</feature>
<dbReference type="InterPro" id="IPR007863">
    <property type="entry name" value="Peptidase_M16_C"/>
</dbReference>
<dbReference type="SUPFAM" id="SSF63411">
    <property type="entry name" value="LuxS/MPP-like metallohydrolase"/>
    <property type="match status" value="2"/>
</dbReference>